<gene>
    <name evidence="2" type="ORF">ABB37_03232</name>
</gene>
<dbReference type="SUPFAM" id="SSF52047">
    <property type="entry name" value="RNI-like"/>
    <property type="match status" value="1"/>
</dbReference>
<dbReference type="Gene3D" id="3.80.10.10">
    <property type="entry name" value="Ribonuclease Inhibitor"/>
    <property type="match status" value="1"/>
</dbReference>
<reference evidence="2 3" key="1">
    <citation type="submission" date="2015-07" db="EMBL/GenBank/DDBJ databases">
        <title>High-quality genome of monoxenous trypanosomatid Leptomonas pyrrhocoris.</title>
        <authorList>
            <person name="Flegontov P."/>
            <person name="Butenko A."/>
            <person name="Firsov S."/>
            <person name="Vlcek C."/>
            <person name="Logacheva M.D."/>
            <person name="Field M."/>
            <person name="Filatov D."/>
            <person name="Flegontova O."/>
            <person name="Gerasimov E."/>
            <person name="Jackson A.P."/>
            <person name="Kelly S."/>
            <person name="Opperdoes F."/>
            <person name="O'Reilly A."/>
            <person name="Votypka J."/>
            <person name="Yurchenko V."/>
            <person name="Lukes J."/>
        </authorList>
    </citation>
    <scope>NUCLEOTIDE SEQUENCE [LARGE SCALE GENOMIC DNA]</scope>
    <source>
        <strain evidence="2">H10</strain>
    </source>
</reference>
<dbReference type="InterPro" id="IPR032675">
    <property type="entry name" value="LRR_dom_sf"/>
</dbReference>
<proteinExistence type="predicted"/>
<organism evidence="2 3">
    <name type="scientific">Leptomonas pyrrhocoris</name>
    <name type="common">Firebug parasite</name>
    <dbReference type="NCBI Taxonomy" id="157538"/>
    <lineage>
        <taxon>Eukaryota</taxon>
        <taxon>Discoba</taxon>
        <taxon>Euglenozoa</taxon>
        <taxon>Kinetoplastea</taxon>
        <taxon>Metakinetoplastina</taxon>
        <taxon>Trypanosomatida</taxon>
        <taxon>Trypanosomatidae</taxon>
        <taxon>Leishmaniinae</taxon>
        <taxon>Leptomonas</taxon>
    </lineage>
</organism>
<dbReference type="Proteomes" id="UP000037923">
    <property type="component" value="Unassembled WGS sequence"/>
</dbReference>
<protein>
    <recommendedName>
        <fullName evidence="4">Leucine-rich repeat protein</fullName>
    </recommendedName>
</protein>
<dbReference type="OrthoDB" id="272372at2759"/>
<dbReference type="VEuPathDB" id="TriTrypDB:LpyrH10_05_0920"/>
<evidence type="ECO:0000313" key="2">
    <source>
        <dbReference type="EMBL" id="KPA82074.1"/>
    </source>
</evidence>
<dbReference type="RefSeq" id="XP_015660513.1">
    <property type="nucleotide sequence ID" value="XM_015800506.1"/>
</dbReference>
<dbReference type="GeneID" id="26903523"/>
<evidence type="ECO:0000256" key="1">
    <source>
        <dbReference type="SAM" id="MobiDB-lite"/>
    </source>
</evidence>
<name>A0A0N0VFX0_LEPPY</name>
<dbReference type="OMA" id="CGVSQWW"/>
<dbReference type="EMBL" id="LGTL01000005">
    <property type="protein sequence ID" value="KPA82074.1"/>
    <property type="molecule type" value="Genomic_DNA"/>
</dbReference>
<feature type="compositionally biased region" description="Polar residues" evidence="1">
    <location>
        <begin position="774"/>
        <end position="791"/>
    </location>
</feature>
<evidence type="ECO:0000313" key="3">
    <source>
        <dbReference type="Proteomes" id="UP000037923"/>
    </source>
</evidence>
<dbReference type="AlphaFoldDB" id="A0A0N0VFX0"/>
<feature type="region of interest" description="Disordered" evidence="1">
    <location>
        <begin position="774"/>
        <end position="802"/>
    </location>
</feature>
<evidence type="ECO:0008006" key="4">
    <source>
        <dbReference type="Google" id="ProtNLM"/>
    </source>
</evidence>
<sequence length="1021" mass="110350">MSSQRHHARFGADQLACIASYFSSASQRRQQQPHGRLPLAWVAASPSARLVAEQRNAWVVLPFDSTVLAGNPYALDENEDNAFGVALANATTPLFILNEALGLGAAADGCKGGAPTTAELSDKPASPTSTSAKAVSWISQATESLADVNHAAAPVKTQKPAFWGTSRAKPPAQKSTRPSTGVRGSRVEDPLEEAHSCGVHVGGLTTVLISGVHLYEKSLLTKSRASRPSQDSAPKQPTNASPHTSKQRINPSATLLFPSTTCCGGSVSSLLAVPPNAAVYDAILTDGAGPDSLTASQVNRSNLFRDGAELHEDDGGAEDETAHDPQTAASVYTVQQVNKLHRQVRDGDVADAFTTVWYRHVFVDAEEVTANVLCGVSQWWLQRPVRVHELPTTKVSNLQQQHRDEAAAQPSLLKAPALYVKFVVDIGADLWWPHRLLSVVRHRFAEHRWHSVALVRWVVLLWLLLSVVLESVVHGVPKIPTRHAASAQQDAADLVASFYRMGETYGGQDQLAALDVSHTSTRGVHLLACALGKVLGACTGIVREEKDARLSSRPDHFGALDVAGCIQLHHRQGEMHLLAAHLKALRECSAKQARAAPSAAPSCPLPLVNLLMMLSLDDVKVRATRSTTGLALALLSHHGDLTWISGAGCSLDNAALHELGKYALLVEAVTATQPLHCGSAATHRPSACSICAMDLTSALSLDDLNPVAYLPQLEQLLVPFTYVIDDGVARLDGHTYPQDLRDFLALCPEEKMSTLEEPTQAVVREGMQALQQLTTVSSDSTASSRAPNTSRKASRGDSRASNPAVEALHQRFRSHLYQVDFTYCSFLSSVNGLVNQQRLELLNLSQTRINKDGMFANAEKTRPSSTAHTPSPPLRLFVAEMCAHLSDLGGLAHLSTLECIVVRSGSLGDDGLRSVCTKRMDRLQLLDLSYCDRLHHVSCLASLPALETLILDSSDVTPAEVRQLRQSRSLKTLSVRFCTGFAFIGKDKAELEEVLGKFPCLQHYVYEDLVGDDELRKKKTS</sequence>
<accession>A0A0N0VFX0</accession>
<comment type="caution">
    <text evidence="2">The sequence shown here is derived from an EMBL/GenBank/DDBJ whole genome shotgun (WGS) entry which is preliminary data.</text>
</comment>
<keyword evidence="3" id="KW-1185">Reference proteome</keyword>
<feature type="region of interest" description="Disordered" evidence="1">
    <location>
        <begin position="221"/>
        <end position="249"/>
    </location>
</feature>
<feature type="region of interest" description="Disordered" evidence="1">
    <location>
        <begin position="157"/>
        <end position="189"/>
    </location>
</feature>